<reference evidence="11 12" key="1">
    <citation type="submission" date="2018-12" db="EMBL/GenBank/DDBJ databases">
        <title>Bacillus chawlae sp. nov., Bacillus glennii sp. nov., and Bacillus saganii sp. nov. Isolated from the Vehicle Assembly Building at Kennedy Space Center where the Viking Spacecraft were Assembled.</title>
        <authorList>
            <person name="Seuylemezian A."/>
            <person name="Vaishampayan P."/>
        </authorList>
    </citation>
    <scope>NUCLEOTIDE SEQUENCE [LARGE SCALE GENOMIC DNA]</scope>
    <source>
        <strain evidence="11 12">L5</strain>
    </source>
</reference>
<evidence type="ECO:0000256" key="5">
    <source>
        <dbReference type="ARBA" id="ARBA00022980"/>
    </source>
</evidence>
<protein>
    <recommendedName>
        <fullName evidence="7 8">Large ribosomal subunit protein bL9</fullName>
    </recommendedName>
</protein>
<dbReference type="Gene3D" id="3.40.5.10">
    <property type="entry name" value="Ribosomal protein L9, N-terminal domain"/>
    <property type="match status" value="1"/>
</dbReference>
<dbReference type="PROSITE" id="PS00651">
    <property type="entry name" value="RIBOSOMAL_L9"/>
    <property type="match status" value="1"/>
</dbReference>
<dbReference type="InterPro" id="IPR000244">
    <property type="entry name" value="Ribosomal_bL9"/>
</dbReference>
<proteinExistence type="inferred from homology"/>
<dbReference type="Pfam" id="PF01281">
    <property type="entry name" value="Ribosomal_L9_N"/>
    <property type="match status" value="1"/>
</dbReference>
<dbReference type="AlphaFoldDB" id="A0A3S0VE00"/>
<dbReference type="InterPro" id="IPR036935">
    <property type="entry name" value="Ribosomal_bL9_N_sf"/>
</dbReference>
<evidence type="ECO:0000256" key="9">
    <source>
        <dbReference type="SAM" id="Coils"/>
    </source>
</evidence>
<dbReference type="Proteomes" id="UP000267430">
    <property type="component" value="Unassembled WGS sequence"/>
</dbReference>
<keyword evidence="9" id="KW-0175">Coiled coil</keyword>
<dbReference type="NCBIfam" id="TIGR00158">
    <property type="entry name" value="L9"/>
    <property type="match status" value="1"/>
</dbReference>
<dbReference type="GO" id="GO:0003735">
    <property type="term" value="F:structural constituent of ribosome"/>
    <property type="evidence" value="ECO:0007669"/>
    <property type="project" value="InterPro"/>
</dbReference>
<evidence type="ECO:0000259" key="10">
    <source>
        <dbReference type="PROSITE" id="PS00651"/>
    </source>
</evidence>
<keyword evidence="3 8" id="KW-0699">rRNA-binding</keyword>
<dbReference type="PANTHER" id="PTHR21368">
    <property type="entry name" value="50S RIBOSOMAL PROTEIN L9"/>
    <property type="match status" value="1"/>
</dbReference>
<comment type="function">
    <text evidence="1 8">Binds to the 23S rRNA.</text>
</comment>
<evidence type="ECO:0000256" key="7">
    <source>
        <dbReference type="ARBA" id="ARBA00035292"/>
    </source>
</evidence>
<evidence type="ECO:0000256" key="6">
    <source>
        <dbReference type="ARBA" id="ARBA00023274"/>
    </source>
</evidence>
<dbReference type="GO" id="GO:0006412">
    <property type="term" value="P:translation"/>
    <property type="evidence" value="ECO:0007669"/>
    <property type="project" value="UniProtKB-UniRule"/>
</dbReference>
<evidence type="ECO:0000313" key="11">
    <source>
        <dbReference type="EMBL" id="RUQ24516.1"/>
    </source>
</evidence>
<keyword evidence="6 8" id="KW-0687">Ribonucleoprotein</keyword>
<dbReference type="RefSeq" id="WP_126867248.1">
    <property type="nucleotide sequence ID" value="NZ_JAUSTX010000025.1"/>
</dbReference>
<dbReference type="InterPro" id="IPR020069">
    <property type="entry name" value="Ribosomal_bL9_C"/>
</dbReference>
<accession>A0A3S0VE00</accession>
<dbReference type="InterPro" id="IPR020594">
    <property type="entry name" value="Ribosomal_bL9_bac/chp"/>
</dbReference>
<dbReference type="SUPFAM" id="SSF55658">
    <property type="entry name" value="L9 N-domain-like"/>
    <property type="match status" value="1"/>
</dbReference>
<evidence type="ECO:0000256" key="4">
    <source>
        <dbReference type="ARBA" id="ARBA00022884"/>
    </source>
</evidence>
<evidence type="ECO:0000313" key="12">
    <source>
        <dbReference type="Proteomes" id="UP000267430"/>
    </source>
</evidence>
<feature type="coiled-coil region" evidence="9">
    <location>
        <begin position="37"/>
        <end position="85"/>
    </location>
</feature>
<dbReference type="InterPro" id="IPR020070">
    <property type="entry name" value="Ribosomal_bL9_N"/>
</dbReference>
<dbReference type="EMBL" id="RYZZ01000049">
    <property type="protein sequence ID" value="RUQ24516.1"/>
    <property type="molecule type" value="Genomic_DNA"/>
</dbReference>
<dbReference type="InterPro" id="IPR009027">
    <property type="entry name" value="Ribosomal_bL9/RNase_H1_N"/>
</dbReference>
<keyword evidence="4 8" id="KW-0694">RNA-binding</keyword>
<feature type="domain" description="Ribosomal protein L9" evidence="10">
    <location>
        <begin position="13"/>
        <end position="40"/>
    </location>
</feature>
<evidence type="ECO:0000256" key="2">
    <source>
        <dbReference type="ARBA" id="ARBA00010605"/>
    </source>
</evidence>
<dbReference type="GO" id="GO:1990904">
    <property type="term" value="C:ribonucleoprotein complex"/>
    <property type="evidence" value="ECO:0007669"/>
    <property type="project" value="UniProtKB-KW"/>
</dbReference>
<dbReference type="FunFam" id="3.10.430.100:FF:000002">
    <property type="entry name" value="50S ribosomal protein L9"/>
    <property type="match status" value="1"/>
</dbReference>
<dbReference type="OrthoDB" id="9788336at2"/>
<keyword evidence="5 8" id="KW-0689">Ribosomal protein</keyword>
<evidence type="ECO:0000256" key="8">
    <source>
        <dbReference type="HAMAP-Rule" id="MF_00503"/>
    </source>
</evidence>
<comment type="similarity">
    <text evidence="2 8">Belongs to the bacterial ribosomal protein bL9 family.</text>
</comment>
<dbReference type="HAMAP" id="MF_00503">
    <property type="entry name" value="Ribosomal_bL9"/>
    <property type="match status" value="1"/>
</dbReference>
<dbReference type="Pfam" id="PF03948">
    <property type="entry name" value="Ribosomal_L9_C"/>
    <property type="match status" value="1"/>
</dbReference>
<dbReference type="SUPFAM" id="SSF55653">
    <property type="entry name" value="Ribosomal protein L9 C-domain"/>
    <property type="match status" value="1"/>
</dbReference>
<dbReference type="InterPro" id="IPR036791">
    <property type="entry name" value="Ribosomal_bL9_C_sf"/>
</dbReference>
<comment type="caution">
    <text evidence="11">The sequence shown here is derived from an EMBL/GenBank/DDBJ whole genome shotgun (WGS) entry which is preliminary data.</text>
</comment>
<dbReference type="GO" id="GO:0019843">
    <property type="term" value="F:rRNA binding"/>
    <property type="evidence" value="ECO:0007669"/>
    <property type="project" value="UniProtKB-UniRule"/>
</dbReference>
<keyword evidence="12" id="KW-1185">Reference proteome</keyword>
<sequence length="149" mass="16588">MKVIFLKDVKGKGKKGEMKNVADGYAHNFLLKQGMAVEASNANMKTLEAQKNKEQNLAAEELQHARELKEKVEKLTVELEAKAGEGGRLFGSITTKQIAAELQKKHNIKIDKRKMELSEGIRALGHTKVPVKLYPEVTATLTVHVKEIN</sequence>
<name>A0A3S0VE00_9BACI</name>
<gene>
    <name evidence="8" type="primary">rplI</name>
    <name evidence="11" type="ORF">ELQ35_21620</name>
</gene>
<evidence type="ECO:0000256" key="1">
    <source>
        <dbReference type="ARBA" id="ARBA00003058"/>
    </source>
</evidence>
<dbReference type="FunFam" id="3.40.5.10:FF:000002">
    <property type="entry name" value="50S ribosomal protein L9"/>
    <property type="match status" value="1"/>
</dbReference>
<organism evidence="11 12">
    <name type="scientific">Peribacillus cavernae</name>
    <dbReference type="NCBI Taxonomy" id="1674310"/>
    <lineage>
        <taxon>Bacteria</taxon>
        <taxon>Bacillati</taxon>
        <taxon>Bacillota</taxon>
        <taxon>Bacilli</taxon>
        <taxon>Bacillales</taxon>
        <taxon>Bacillaceae</taxon>
        <taxon>Peribacillus</taxon>
    </lineage>
</organism>
<evidence type="ECO:0000256" key="3">
    <source>
        <dbReference type="ARBA" id="ARBA00022730"/>
    </source>
</evidence>
<dbReference type="GO" id="GO:0005840">
    <property type="term" value="C:ribosome"/>
    <property type="evidence" value="ECO:0007669"/>
    <property type="project" value="UniProtKB-KW"/>
</dbReference>
<dbReference type="Gene3D" id="3.10.430.100">
    <property type="entry name" value="Ribosomal protein L9, C-terminal domain"/>
    <property type="match status" value="1"/>
</dbReference>